<keyword evidence="4" id="KW-0788">Thiol protease</keyword>
<feature type="compositionally biased region" description="Polar residues" evidence="5">
    <location>
        <begin position="141"/>
        <end position="150"/>
    </location>
</feature>
<name>A0A238X8I7_9PSEU</name>
<dbReference type="EMBL" id="FZNW01000009">
    <property type="protein sequence ID" value="SNR55020.1"/>
    <property type="molecule type" value="Genomic_DNA"/>
</dbReference>
<dbReference type="PANTHER" id="PTHR47359:SF3">
    <property type="entry name" value="NLP_P60 DOMAIN-CONTAINING PROTEIN-RELATED"/>
    <property type="match status" value="1"/>
</dbReference>
<keyword evidence="8" id="KW-1185">Reference proteome</keyword>
<evidence type="ECO:0000256" key="1">
    <source>
        <dbReference type="ARBA" id="ARBA00007074"/>
    </source>
</evidence>
<evidence type="ECO:0000256" key="4">
    <source>
        <dbReference type="ARBA" id="ARBA00022807"/>
    </source>
</evidence>
<keyword evidence="3 7" id="KW-0378">Hydrolase</keyword>
<sequence length="447" mass="48334">MLVAKRSRGERGRSVRGLVAAAATALVVAVGMPATAGAVPPPPPNPSDSELEQSREREREHAGEVGELTNELAEAEDRLSQARAEVARKEELVNKAQVDLASAEEAAAEAERAAERAQRDSERAAEDLEAARQRADEFISGSYQQGSTVGSVTAYVGSSSREELLAREQLLGAMGDSEGEALEGVRAARVDKSNADAAAREAAEIAEQRQREAEEAAHAAEAAYEDAVEARSSQAERTERLEAERDEVAERLYEAQSRVSDLEGQRQRYEDWREEKRREEEKQAQQAALAAAESSGSSGGQAQQAQSSNVSVETVVQRAKSQLGVPYAWGGGNTQGPTRGVRDGGVADAHGDYKKIGFDCSGLMVYAFAPHRTLAKYSGYQYDEGRKVPLSQKRRGDLLFWGTQGIHHVAMYLGNGQMIEAPQSGGHVRIVPVRYGDILPYATRVIE</sequence>
<evidence type="ECO:0000313" key="7">
    <source>
        <dbReference type="EMBL" id="SNR55020.1"/>
    </source>
</evidence>
<feature type="domain" description="NlpC/P60" evidence="6">
    <location>
        <begin position="309"/>
        <end position="447"/>
    </location>
</feature>
<feature type="compositionally biased region" description="Basic and acidic residues" evidence="5">
    <location>
        <begin position="234"/>
        <end position="253"/>
    </location>
</feature>
<keyword evidence="2" id="KW-0645">Protease</keyword>
<feature type="region of interest" description="Disordered" evidence="5">
    <location>
        <begin position="34"/>
        <end position="76"/>
    </location>
</feature>
<dbReference type="AlphaFoldDB" id="A0A238X8I7"/>
<feature type="region of interest" description="Disordered" evidence="5">
    <location>
        <begin position="100"/>
        <end position="150"/>
    </location>
</feature>
<dbReference type="Proteomes" id="UP000198348">
    <property type="component" value="Unassembled WGS sequence"/>
</dbReference>
<evidence type="ECO:0000259" key="6">
    <source>
        <dbReference type="PROSITE" id="PS51935"/>
    </source>
</evidence>
<feature type="region of interest" description="Disordered" evidence="5">
    <location>
        <begin position="188"/>
        <end position="309"/>
    </location>
</feature>
<protein>
    <submittedName>
        <fullName evidence="7">Cell wall-associated hydrolase, NlpC family</fullName>
    </submittedName>
</protein>
<dbReference type="RefSeq" id="WP_245818670.1">
    <property type="nucleotide sequence ID" value="NZ_FZNW01000009.1"/>
</dbReference>
<proteinExistence type="inferred from homology"/>
<dbReference type="PANTHER" id="PTHR47359">
    <property type="entry name" value="PEPTIDOGLYCAN DL-ENDOPEPTIDASE CWLO"/>
    <property type="match status" value="1"/>
</dbReference>
<feature type="compositionally biased region" description="Basic and acidic residues" evidence="5">
    <location>
        <begin position="188"/>
        <end position="218"/>
    </location>
</feature>
<feature type="compositionally biased region" description="Low complexity" evidence="5">
    <location>
        <begin position="284"/>
        <end position="308"/>
    </location>
</feature>
<gene>
    <name evidence="7" type="ORF">SAMN06265360_109161</name>
</gene>
<dbReference type="GO" id="GO:0006508">
    <property type="term" value="P:proteolysis"/>
    <property type="evidence" value="ECO:0007669"/>
    <property type="project" value="UniProtKB-KW"/>
</dbReference>
<comment type="similarity">
    <text evidence="1">Belongs to the peptidase C40 family.</text>
</comment>
<reference evidence="7 8" key="1">
    <citation type="submission" date="2017-06" db="EMBL/GenBank/DDBJ databases">
        <authorList>
            <person name="Kim H.J."/>
            <person name="Triplett B.A."/>
        </authorList>
    </citation>
    <scope>NUCLEOTIDE SEQUENCE [LARGE SCALE GENOMIC DNA]</scope>
    <source>
        <strain evidence="7 8">DSM 45207</strain>
    </source>
</reference>
<feature type="compositionally biased region" description="Basic and acidic residues" evidence="5">
    <location>
        <begin position="109"/>
        <end position="137"/>
    </location>
</feature>
<dbReference type="PROSITE" id="PS51935">
    <property type="entry name" value="NLPC_P60"/>
    <property type="match status" value="1"/>
</dbReference>
<dbReference type="SUPFAM" id="SSF54001">
    <property type="entry name" value="Cysteine proteinases"/>
    <property type="match status" value="1"/>
</dbReference>
<dbReference type="InterPro" id="IPR038765">
    <property type="entry name" value="Papain-like_cys_pep_sf"/>
</dbReference>
<feature type="compositionally biased region" description="Basic and acidic residues" evidence="5">
    <location>
        <begin position="52"/>
        <end position="64"/>
    </location>
</feature>
<organism evidence="7 8">
    <name type="scientific">Haloechinothrix alba</name>
    <dbReference type="NCBI Taxonomy" id="664784"/>
    <lineage>
        <taxon>Bacteria</taxon>
        <taxon>Bacillati</taxon>
        <taxon>Actinomycetota</taxon>
        <taxon>Actinomycetes</taxon>
        <taxon>Pseudonocardiales</taxon>
        <taxon>Pseudonocardiaceae</taxon>
        <taxon>Haloechinothrix</taxon>
    </lineage>
</organism>
<dbReference type="InterPro" id="IPR000064">
    <property type="entry name" value="NLP_P60_dom"/>
</dbReference>
<evidence type="ECO:0000313" key="8">
    <source>
        <dbReference type="Proteomes" id="UP000198348"/>
    </source>
</evidence>
<accession>A0A238X8I7</accession>
<dbReference type="GO" id="GO:0008234">
    <property type="term" value="F:cysteine-type peptidase activity"/>
    <property type="evidence" value="ECO:0007669"/>
    <property type="project" value="UniProtKB-KW"/>
</dbReference>
<evidence type="ECO:0000256" key="2">
    <source>
        <dbReference type="ARBA" id="ARBA00022670"/>
    </source>
</evidence>
<dbReference type="Gene3D" id="3.90.1720.10">
    <property type="entry name" value="endopeptidase domain like (from Nostoc punctiforme)"/>
    <property type="match status" value="1"/>
</dbReference>
<feature type="compositionally biased region" description="Basic and acidic residues" evidence="5">
    <location>
        <begin position="260"/>
        <end position="283"/>
    </location>
</feature>
<evidence type="ECO:0000256" key="3">
    <source>
        <dbReference type="ARBA" id="ARBA00022801"/>
    </source>
</evidence>
<evidence type="ECO:0000256" key="5">
    <source>
        <dbReference type="SAM" id="MobiDB-lite"/>
    </source>
</evidence>
<dbReference type="InterPro" id="IPR051794">
    <property type="entry name" value="PG_Endopeptidase_C40"/>
</dbReference>
<dbReference type="Pfam" id="PF00877">
    <property type="entry name" value="NLPC_P60"/>
    <property type="match status" value="1"/>
</dbReference>